<name>A0A0D3C7X6_BRAOL</name>
<dbReference type="Pfam" id="PF01419">
    <property type="entry name" value="Jacalin"/>
    <property type="match status" value="1"/>
</dbReference>
<reference evidence="4 5" key="1">
    <citation type="journal article" date="2014" name="Genome Biol.">
        <title>Transcriptome and methylome profiling reveals relics of genome dominance in the mesopolyploid Brassica oleracea.</title>
        <authorList>
            <person name="Parkin I.A."/>
            <person name="Koh C."/>
            <person name="Tang H."/>
            <person name="Robinson S.J."/>
            <person name="Kagale S."/>
            <person name="Clarke W.E."/>
            <person name="Town C.D."/>
            <person name="Nixon J."/>
            <person name="Krishnakumar V."/>
            <person name="Bidwell S.L."/>
            <person name="Denoeud F."/>
            <person name="Belcram H."/>
            <person name="Links M.G."/>
            <person name="Just J."/>
            <person name="Clarke C."/>
            <person name="Bender T."/>
            <person name="Huebert T."/>
            <person name="Mason A.S."/>
            <person name="Pires J.C."/>
            <person name="Barker G."/>
            <person name="Moore J."/>
            <person name="Walley P.G."/>
            <person name="Manoli S."/>
            <person name="Batley J."/>
            <person name="Edwards D."/>
            <person name="Nelson M.N."/>
            <person name="Wang X."/>
            <person name="Paterson A.H."/>
            <person name="King G."/>
            <person name="Bancroft I."/>
            <person name="Chalhoub B."/>
            <person name="Sharpe A.G."/>
        </authorList>
    </citation>
    <scope>NUCLEOTIDE SEQUENCE</scope>
    <source>
        <strain evidence="4 5">cv. TO1000</strain>
    </source>
</reference>
<evidence type="ECO:0000313" key="5">
    <source>
        <dbReference type="Proteomes" id="UP000032141"/>
    </source>
</evidence>
<dbReference type="SMR" id="A0A0D3C7X6"/>
<dbReference type="Proteomes" id="UP000032141">
    <property type="component" value="Chromosome C5"/>
</dbReference>
<reference evidence="4" key="2">
    <citation type="submission" date="2015-03" db="UniProtKB">
        <authorList>
            <consortium name="EnsemblPlants"/>
        </authorList>
    </citation>
    <scope>IDENTIFICATION</scope>
</reference>
<feature type="domain" description="Jacalin-type lectin" evidence="3">
    <location>
        <begin position="2"/>
        <end position="39"/>
    </location>
</feature>
<keyword evidence="5" id="KW-1185">Reference proteome</keyword>
<organism evidence="4 5">
    <name type="scientific">Brassica oleracea var. oleracea</name>
    <dbReference type="NCBI Taxonomy" id="109376"/>
    <lineage>
        <taxon>Eukaryota</taxon>
        <taxon>Viridiplantae</taxon>
        <taxon>Streptophyta</taxon>
        <taxon>Embryophyta</taxon>
        <taxon>Tracheophyta</taxon>
        <taxon>Spermatophyta</taxon>
        <taxon>Magnoliopsida</taxon>
        <taxon>eudicotyledons</taxon>
        <taxon>Gunneridae</taxon>
        <taxon>Pentapetalae</taxon>
        <taxon>rosids</taxon>
        <taxon>malvids</taxon>
        <taxon>Brassicales</taxon>
        <taxon>Brassicaceae</taxon>
        <taxon>Brassiceae</taxon>
        <taxon>Brassica</taxon>
    </lineage>
</organism>
<keyword evidence="2" id="KW-0430">Lectin</keyword>
<evidence type="ECO:0000313" key="4">
    <source>
        <dbReference type="EnsemblPlants" id="Bo5g006940.1"/>
    </source>
</evidence>
<dbReference type="Gramene" id="Bo5g006940.1">
    <property type="protein sequence ID" value="Bo5g006940.1"/>
    <property type="gene ID" value="Bo5g006940"/>
</dbReference>
<dbReference type="InterPro" id="IPR036404">
    <property type="entry name" value="Jacalin-like_lectin_dom_sf"/>
</dbReference>
<comment type="similarity">
    <text evidence="1">Belongs to the jacalin lectin family.</text>
</comment>
<accession>A0A0D3C7X6</accession>
<evidence type="ECO:0000259" key="3">
    <source>
        <dbReference type="Pfam" id="PF01419"/>
    </source>
</evidence>
<protein>
    <recommendedName>
        <fullName evidence="3">Jacalin-type lectin domain-containing protein</fullName>
    </recommendedName>
</protein>
<dbReference type="EnsemblPlants" id="Bo5g006940.1">
    <property type="protein sequence ID" value="Bo5g006940.1"/>
    <property type="gene ID" value="Bo5g006940"/>
</dbReference>
<sequence>MHEYITGISGEYYKYKASNSHIRSLKFTTNTSEYGPFVSMGLMMMHPDYTTSVFTSDQRQSNPKTIKTMEKEWSQRVSWASSAVPNFSEA</sequence>
<proteinExistence type="inferred from homology"/>
<evidence type="ECO:0000256" key="2">
    <source>
        <dbReference type="ARBA" id="ARBA00022734"/>
    </source>
</evidence>
<dbReference type="SUPFAM" id="SSF51101">
    <property type="entry name" value="Mannose-binding lectins"/>
    <property type="match status" value="1"/>
</dbReference>
<dbReference type="Gene3D" id="2.100.10.30">
    <property type="entry name" value="Jacalin-like lectin domain"/>
    <property type="match status" value="1"/>
</dbReference>
<dbReference type="HOGENOM" id="CLU_2443911_0_0_1"/>
<dbReference type="AlphaFoldDB" id="A0A0D3C7X6"/>
<evidence type="ECO:0000256" key="1">
    <source>
        <dbReference type="ARBA" id="ARBA00006568"/>
    </source>
</evidence>
<dbReference type="GO" id="GO:0030246">
    <property type="term" value="F:carbohydrate binding"/>
    <property type="evidence" value="ECO:0007669"/>
    <property type="project" value="UniProtKB-KW"/>
</dbReference>
<dbReference type="InterPro" id="IPR001229">
    <property type="entry name" value="Jacalin-like_lectin_dom"/>
</dbReference>